<sequence length="398" mass="43696">MNKKTNFLIFLLAVSCGAVVANIYYTQPIIQFISADLHIASNISGLLTTLTQIGYGAGLFFLVPLADLYKSKRIIILLIGLTILSLIGALFSTNGMIFLFVVTFIGIGASAAQMLVPLTMKIVPKEQAGNYIGKVMSGLFIGIMVARPFSIAVTDWLGWRMVFLFSCLILVTILLLLLKFLPDFGLESNLGITYPALLRSMVSVLKETQPLQQRAFYHACIFATFSLYWTVLPILLRSESLHFTNNEIALFGFVAIAGALLTPYIGKLGDKGYIYSMTNVSMVLVFVSIFLLFFVKDHSILSIALIVISGIILDIGVSGNMLLGQKVIFSLNPAIRNRLNGLYMTIFFLGGAFGSWIGSYSYYQFSPDTALLLAMTFPILALLVHLKKGKKILSHAMG</sequence>
<keyword evidence="3 6" id="KW-0812">Transmembrane</keyword>
<dbReference type="PANTHER" id="PTHR42910:SF1">
    <property type="entry name" value="MAJOR FACILITATOR SUPERFAMILY (MFS) PROFILE DOMAIN-CONTAINING PROTEIN"/>
    <property type="match status" value="1"/>
</dbReference>
<evidence type="ECO:0000256" key="3">
    <source>
        <dbReference type="ARBA" id="ARBA00022692"/>
    </source>
</evidence>
<gene>
    <name evidence="8" type="ORF">ABW02_19090</name>
</gene>
<keyword evidence="2" id="KW-0813">Transport</keyword>
<organism evidence="8 9">
    <name type="scientific">Niallia circulans</name>
    <name type="common">Bacillus circulans</name>
    <dbReference type="NCBI Taxonomy" id="1397"/>
    <lineage>
        <taxon>Bacteria</taxon>
        <taxon>Bacillati</taxon>
        <taxon>Bacillota</taxon>
        <taxon>Bacilli</taxon>
        <taxon>Bacillales</taxon>
        <taxon>Bacillaceae</taxon>
        <taxon>Niallia</taxon>
    </lineage>
</organism>
<dbReference type="PANTHER" id="PTHR42910">
    <property type="entry name" value="TRANSPORTER SCO4007-RELATED"/>
    <property type="match status" value="1"/>
</dbReference>
<dbReference type="Proteomes" id="UP000036045">
    <property type="component" value="Unassembled WGS sequence"/>
</dbReference>
<feature type="transmembrane region" description="Helical" evidence="6">
    <location>
        <begin position="248"/>
        <end position="266"/>
    </location>
</feature>
<feature type="transmembrane region" description="Helical" evidence="6">
    <location>
        <begin position="300"/>
        <end position="322"/>
    </location>
</feature>
<dbReference type="GeneID" id="56351383"/>
<protein>
    <submittedName>
        <fullName evidence="8">MFS transporter</fullName>
    </submittedName>
</protein>
<name>A0A0J1ICI0_NIACI</name>
<feature type="transmembrane region" description="Helical" evidence="6">
    <location>
        <begin position="7"/>
        <end position="25"/>
    </location>
</feature>
<dbReference type="SUPFAM" id="SSF103473">
    <property type="entry name" value="MFS general substrate transporter"/>
    <property type="match status" value="1"/>
</dbReference>
<evidence type="ECO:0000256" key="1">
    <source>
        <dbReference type="ARBA" id="ARBA00004651"/>
    </source>
</evidence>
<feature type="transmembrane region" description="Helical" evidence="6">
    <location>
        <begin position="97"/>
        <end position="119"/>
    </location>
</feature>
<feature type="transmembrane region" description="Helical" evidence="6">
    <location>
        <begin position="369"/>
        <end position="386"/>
    </location>
</feature>
<dbReference type="CDD" id="cd17324">
    <property type="entry name" value="MFS_NepI_like"/>
    <property type="match status" value="1"/>
</dbReference>
<dbReference type="PROSITE" id="PS51257">
    <property type="entry name" value="PROKAR_LIPOPROTEIN"/>
    <property type="match status" value="1"/>
</dbReference>
<feature type="transmembrane region" description="Helical" evidence="6">
    <location>
        <begin position="157"/>
        <end position="178"/>
    </location>
</feature>
<dbReference type="Gene3D" id="1.20.1250.20">
    <property type="entry name" value="MFS general substrate transporter like domains"/>
    <property type="match status" value="2"/>
</dbReference>
<dbReference type="RefSeq" id="WP_047943841.1">
    <property type="nucleotide sequence ID" value="NZ_CP053989.1"/>
</dbReference>
<feature type="transmembrane region" description="Helical" evidence="6">
    <location>
        <begin position="37"/>
        <end position="62"/>
    </location>
</feature>
<reference evidence="8 9" key="1">
    <citation type="submission" date="2015-05" db="EMBL/GenBank/DDBJ databases">
        <title>Whole genome sequence and identification of bacterial endophytes from Costus igneus.</title>
        <authorList>
            <person name="Lee Y.P."/>
            <person name="Gan H.M."/>
            <person name="Eng W."/>
            <person name="Wheatley M.S."/>
            <person name="Caraballo A."/>
            <person name="Polter S."/>
            <person name="Savka M.A."/>
            <person name="Hudson A.O."/>
        </authorList>
    </citation>
    <scope>NUCLEOTIDE SEQUENCE [LARGE SCALE GENOMIC DNA]</scope>
    <source>
        <strain evidence="8 9">RIT379</strain>
    </source>
</reference>
<evidence type="ECO:0000256" key="5">
    <source>
        <dbReference type="ARBA" id="ARBA00023136"/>
    </source>
</evidence>
<dbReference type="EMBL" id="LDPH01000024">
    <property type="protein sequence ID" value="KLV23633.1"/>
    <property type="molecule type" value="Genomic_DNA"/>
</dbReference>
<accession>A0A0J1ICI0</accession>
<dbReference type="InterPro" id="IPR011701">
    <property type="entry name" value="MFS"/>
</dbReference>
<feature type="transmembrane region" description="Helical" evidence="6">
    <location>
        <begin position="342"/>
        <end position="363"/>
    </location>
</feature>
<dbReference type="PATRIC" id="fig|1397.4.peg.2538"/>
<dbReference type="Pfam" id="PF07690">
    <property type="entry name" value="MFS_1"/>
    <property type="match status" value="2"/>
</dbReference>
<feature type="transmembrane region" description="Helical" evidence="6">
    <location>
        <begin position="74"/>
        <end position="91"/>
    </location>
</feature>
<keyword evidence="9" id="KW-1185">Reference proteome</keyword>
<dbReference type="InterPro" id="IPR020846">
    <property type="entry name" value="MFS_dom"/>
</dbReference>
<keyword evidence="5 6" id="KW-0472">Membrane</keyword>
<dbReference type="GO" id="GO:0022857">
    <property type="term" value="F:transmembrane transporter activity"/>
    <property type="evidence" value="ECO:0007669"/>
    <property type="project" value="InterPro"/>
</dbReference>
<keyword evidence="4 6" id="KW-1133">Transmembrane helix</keyword>
<feature type="transmembrane region" description="Helical" evidence="6">
    <location>
        <begin position="131"/>
        <end position="151"/>
    </location>
</feature>
<evidence type="ECO:0000259" key="7">
    <source>
        <dbReference type="PROSITE" id="PS50850"/>
    </source>
</evidence>
<feature type="domain" description="Major facilitator superfamily (MFS) profile" evidence="7">
    <location>
        <begin position="8"/>
        <end position="393"/>
    </location>
</feature>
<evidence type="ECO:0000256" key="4">
    <source>
        <dbReference type="ARBA" id="ARBA00022989"/>
    </source>
</evidence>
<feature type="transmembrane region" description="Helical" evidence="6">
    <location>
        <begin position="273"/>
        <end position="294"/>
    </location>
</feature>
<feature type="transmembrane region" description="Helical" evidence="6">
    <location>
        <begin position="215"/>
        <end position="236"/>
    </location>
</feature>
<proteinExistence type="predicted"/>
<dbReference type="PROSITE" id="PS50850">
    <property type="entry name" value="MFS"/>
    <property type="match status" value="1"/>
</dbReference>
<evidence type="ECO:0000313" key="9">
    <source>
        <dbReference type="Proteomes" id="UP000036045"/>
    </source>
</evidence>
<dbReference type="InterPro" id="IPR036259">
    <property type="entry name" value="MFS_trans_sf"/>
</dbReference>
<comment type="subcellular location">
    <subcellularLocation>
        <location evidence="1">Cell membrane</location>
        <topology evidence="1">Multi-pass membrane protein</topology>
    </subcellularLocation>
</comment>
<dbReference type="OrthoDB" id="9815356at2"/>
<evidence type="ECO:0000256" key="2">
    <source>
        <dbReference type="ARBA" id="ARBA00022448"/>
    </source>
</evidence>
<evidence type="ECO:0000313" key="8">
    <source>
        <dbReference type="EMBL" id="KLV23633.1"/>
    </source>
</evidence>
<dbReference type="GO" id="GO:0005886">
    <property type="term" value="C:plasma membrane"/>
    <property type="evidence" value="ECO:0007669"/>
    <property type="project" value="UniProtKB-SubCell"/>
</dbReference>
<dbReference type="AlphaFoldDB" id="A0A0J1ICI0"/>
<comment type="caution">
    <text evidence="8">The sequence shown here is derived from an EMBL/GenBank/DDBJ whole genome shotgun (WGS) entry which is preliminary data.</text>
</comment>
<evidence type="ECO:0000256" key="6">
    <source>
        <dbReference type="SAM" id="Phobius"/>
    </source>
</evidence>